<dbReference type="OrthoDB" id="5956770at2759"/>
<dbReference type="CTD" id="8434"/>
<dbReference type="PANTHER" id="PTHR13487:SF3">
    <property type="entry name" value="REVERSION-INDUCING CYSTEINE-RICH PROTEIN WITH KAZAL MOTIFS"/>
    <property type="match status" value="1"/>
</dbReference>
<dbReference type="InterPro" id="IPR036058">
    <property type="entry name" value="Kazal_dom_sf"/>
</dbReference>
<dbReference type="PROSITE" id="PS51465">
    <property type="entry name" value="KAZAL_2"/>
    <property type="match status" value="1"/>
</dbReference>
<feature type="domain" description="Kazal-like" evidence="1">
    <location>
        <begin position="120"/>
        <end position="173"/>
    </location>
</feature>
<dbReference type="GO" id="GO:0008191">
    <property type="term" value="F:metalloendopeptidase inhibitor activity"/>
    <property type="evidence" value="ECO:0007669"/>
    <property type="project" value="InterPro"/>
</dbReference>
<dbReference type="Proteomes" id="UP000515146">
    <property type="component" value="Unplaced"/>
</dbReference>
<dbReference type="KEGG" id="dpte:113791825"/>
<accession>A0A6P6XVM6</accession>
<dbReference type="SMART" id="SM00280">
    <property type="entry name" value="KAZAL"/>
    <property type="match status" value="1"/>
</dbReference>
<dbReference type="InParanoid" id="A0A6P6XVM6"/>
<dbReference type="InterPro" id="IPR002350">
    <property type="entry name" value="Kazal_dom"/>
</dbReference>
<feature type="non-terminal residue" evidence="3">
    <location>
        <position position="484"/>
    </location>
</feature>
<dbReference type="AlphaFoldDB" id="A0A6P6XVM6"/>
<dbReference type="RefSeq" id="XP_027197462.1">
    <property type="nucleotide sequence ID" value="XM_027341661.1"/>
</dbReference>
<organism evidence="2 3">
    <name type="scientific">Dermatophagoides pteronyssinus</name>
    <name type="common">European house dust mite</name>
    <dbReference type="NCBI Taxonomy" id="6956"/>
    <lineage>
        <taxon>Eukaryota</taxon>
        <taxon>Metazoa</taxon>
        <taxon>Ecdysozoa</taxon>
        <taxon>Arthropoda</taxon>
        <taxon>Chelicerata</taxon>
        <taxon>Arachnida</taxon>
        <taxon>Acari</taxon>
        <taxon>Acariformes</taxon>
        <taxon>Sarcoptiformes</taxon>
        <taxon>Astigmata</taxon>
        <taxon>Psoroptidia</taxon>
        <taxon>Analgoidea</taxon>
        <taxon>Pyroglyphidae</taxon>
        <taxon>Dermatophagoidinae</taxon>
        <taxon>Dermatophagoides</taxon>
    </lineage>
</organism>
<name>A0A6P6XVM6_DERPT</name>
<evidence type="ECO:0000259" key="1">
    <source>
        <dbReference type="PROSITE" id="PS51465"/>
    </source>
</evidence>
<dbReference type="GO" id="GO:0030198">
    <property type="term" value="P:extracellular matrix organization"/>
    <property type="evidence" value="ECO:0007669"/>
    <property type="project" value="TreeGrafter"/>
</dbReference>
<dbReference type="SUPFAM" id="SSF100895">
    <property type="entry name" value="Kazal-type serine protease inhibitors"/>
    <property type="match status" value="1"/>
</dbReference>
<gene>
    <name evidence="3" type="primary">LOC113791825</name>
</gene>
<reference evidence="3" key="1">
    <citation type="submission" date="2025-08" db="UniProtKB">
        <authorList>
            <consortium name="RefSeq"/>
        </authorList>
    </citation>
    <scope>IDENTIFICATION</scope>
    <source>
        <strain evidence="3">Airmid</strain>
    </source>
</reference>
<dbReference type="InterPro" id="IPR039016">
    <property type="entry name" value="RECK"/>
</dbReference>
<dbReference type="Gene3D" id="3.30.60.30">
    <property type="match status" value="1"/>
</dbReference>
<evidence type="ECO:0000313" key="2">
    <source>
        <dbReference type="Proteomes" id="UP000515146"/>
    </source>
</evidence>
<evidence type="ECO:0000313" key="3">
    <source>
        <dbReference type="RefSeq" id="XP_027197462.1"/>
    </source>
</evidence>
<sequence>MTDNDISTYISSISRLNEKECFCQKDDHHQCLINYECFINDCPRFRCSKICNIGKLSELKIPLDTSIKLPTIQFSNDDDNHSNECYHQCYCNSMGTLVDCYYHCFSNTSIIEKQEWIQLIHDQLICMSKCSETYEPICSLKTGLTYLNKCFYECFHDESEFEMEFLFGRNCRRISNNFKRICLKKHNKEVCIIDDSVQLFAMKEVRISFERLQDLCNEFNQSEKVEWMIPDDQITVCDTKGQEYFNVCTVQNITVSYLGKCRVYCSMSGPVCGRDLQTYYSECAAQAANVFVDYFDSCRSANTKIDKKFCPTIVCPEQYINWLPFNQCPFCGSIVYFIYDQNYFEKISYQSDALTLQYLLLRQKSLNIRTLSHQLQSLMDNNDCQLSIHLLAPGFITVLIRSKFESNHHICQKELSRLIILIKNRSPIVQLKFPLSLLNYDEKIDEKIRSWYSTTIKQQQQWKKSKIFYIDSGSITNSLNISLT</sequence>
<keyword evidence="2" id="KW-1185">Reference proteome</keyword>
<proteinExistence type="predicted"/>
<dbReference type="GO" id="GO:0005886">
    <property type="term" value="C:plasma membrane"/>
    <property type="evidence" value="ECO:0007669"/>
    <property type="project" value="TreeGrafter"/>
</dbReference>
<dbReference type="OMA" id="CEEPLIN"/>
<dbReference type="PANTHER" id="PTHR13487">
    <property type="entry name" value="SERINE PROTEASE INHIBITOR"/>
    <property type="match status" value="1"/>
</dbReference>
<protein>
    <submittedName>
        <fullName evidence="3">Reversion-inducing cysteine-rich protein with Kazal motifs-like</fullName>
    </submittedName>
</protein>